<keyword evidence="4" id="KW-0732">Signal</keyword>
<protein>
    <recommendedName>
        <fullName evidence="7">Hydrophobin</fullName>
    </recommendedName>
</protein>
<comment type="similarity">
    <text evidence="2">Belongs to the cerato-ulmin hydrophobin family.</text>
</comment>
<dbReference type="AlphaFoldDB" id="A0A2P4ZB32"/>
<gene>
    <name evidence="5" type="ORF">TGAM01_v209671</name>
</gene>
<sequence length="99" mass="9958">MKFFAAAALFATAAIAGPVEVRTGGGAPICPNGLYSNPQCCDTVVLGVVGLGCETPTQTPRDGVDFKNICAKTGDQATCCVVPVAGQDLLCQTPVGIQG</sequence>
<dbReference type="STRING" id="398673.A0A2P4ZB32"/>
<dbReference type="PANTHER" id="PTHR42341">
    <property type="entry name" value="HYDROPHOBIN"/>
    <property type="match status" value="1"/>
</dbReference>
<dbReference type="PANTHER" id="PTHR42341:SF1">
    <property type="entry name" value="HYDROPHOBIN"/>
    <property type="match status" value="1"/>
</dbReference>
<evidence type="ECO:0000256" key="2">
    <source>
        <dbReference type="ARBA" id="ARBA00009576"/>
    </source>
</evidence>
<dbReference type="RefSeq" id="XP_018658702.1">
    <property type="nucleotide sequence ID" value="XM_018808045.1"/>
</dbReference>
<evidence type="ECO:0000256" key="3">
    <source>
        <dbReference type="ARBA" id="ARBA00023157"/>
    </source>
</evidence>
<dbReference type="Pfam" id="PF06766">
    <property type="entry name" value="Hydrophobin_2"/>
    <property type="match status" value="1"/>
</dbReference>
<dbReference type="GeneID" id="29988128"/>
<dbReference type="InterPro" id="IPR036686">
    <property type="entry name" value="Class_II_Hydrophobin_sf"/>
</dbReference>
<proteinExistence type="inferred from homology"/>
<evidence type="ECO:0008006" key="7">
    <source>
        <dbReference type="Google" id="ProtNLM"/>
    </source>
</evidence>
<dbReference type="InterPro" id="IPR010636">
    <property type="entry name" value="Class_II_hydrophobin"/>
</dbReference>
<dbReference type="GO" id="GO:0005576">
    <property type="term" value="C:extracellular region"/>
    <property type="evidence" value="ECO:0007669"/>
    <property type="project" value="InterPro"/>
</dbReference>
<evidence type="ECO:0000313" key="6">
    <source>
        <dbReference type="Proteomes" id="UP000054821"/>
    </source>
</evidence>
<feature type="signal peptide" evidence="4">
    <location>
        <begin position="1"/>
        <end position="16"/>
    </location>
</feature>
<dbReference type="CDD" id="cd23508">
    <property type="entry name" value="hydrophobin_II"/>
    <property type="match status" value="1"/>
</dbReference>
<evidence type="ECO:0000256" key="1">
    <source>
        <dbReference type="ARBA" id="ARBA00004196"/>
    </source>
</evidence>
<comment type="caution">
    <text evidence="5">The sequence shown here is derived from an EMBL/GenBank/DDBJ whole genome shotgun (WGS) entry which is preliminary data.</text>
</comment>
<dbReference type="SUPFAM" id="SSF101751">
    <property type="entry name" value="Hydrophobin II, HfbII"/>
    <property type="match status" value="1"/>
</dbReference>
<evidence type="ECO:0000313" key="5">
    <source>
        <dbReference type="EMBL" id="PON21508.1"/>
    </source>
</evidence>
<dbReference type="Proteomes" id="UP000054821">
    <property type="component" value="Unassembled WGS sequence"/>
</dbReference>
<dbReference type="Gene3D" id="3.20.120.10">
    <property type="entry name" value="Hydrophobin"/>
    <property type="match status" value="1"/>
</dbReference>
<keyword evidence="3" id="KW-1015">Disulfide bond</keyword>
<organism evidence="5 6">
    <name type="scientific">Trichoderma gamsii</name>
    <dbReference type="NCBI Taxonomy" id="398673"/>
    <lineage>
        <taxon>Eukaryota</taxon>
        <taxon>Fungi</taxon>
        <taxon>Dikarya</taxon>
        <taxon>Ascomycota</taxon>
        <taxon>Pezizomycotina</taxon>
        <taxon>Sordariomycetes</taxon>
        <taxon>Hypocreomycetidae</taxon>
        <taxon>Hypocreales</taxon>
        <taxon>Hypocreaceae</taxon>
        <taxon>Trichoderma</taxon>
    </lineage>
</organism>
<comment type="subcellular location">
    <subcellularLocation>
        <location evidence="1">Cell envelope</location>
    </subcellularLocation>
</comment>
<accession>A0A2P4ZB32</accession>
<reference evidence="5 6" key="1">
    <citation type="journal article" date="2016" name="Genome Announc.">
        <title>Draft Whole-Genome Sequence of Trichoderma gamsii T6085, a Promising Biocontrol Agent of Fusarium Head Blight on Wheat.</title>
        <authorList>
            <person name="Baroncelli R."/>
            <person name="Zapparata A."/>
            <person name="Piaggeschi G."/>
            <person name="Sarrocco S."/>
            <person name="Vannacci G."/>
        </authorList>
    </citation>
    <scope>NUCLEOTIDE SEQUENCE [LARGE SCALE GENOMIC DNA]</scope>
    <source>
        <strain evidence="5 6">T6085</strain>
    </source>
</reference>
<dbReference type="EMBL" id="JPDN02000049">
    <property type="protein sequence ID" value="PON21508.1"/>
    <property type="molecule type" value="Genomic_DNA"/>
</dbReference>
<keyword evidence="6" id="KW-1185">Reference proteome</keyword>
<name>A0A2P4ZB32_9HYPO</name>
<evidence type="ECO:0000256" key="4">
    <source>
        <dbReference type="SAM" id="SignalP"/>
    </source>
</evidence>
<feature type="chain" id="PRO_5015122331" description="Hydrophobin" evidence="4">
    <location>
        <begin position="17"/>
        <end position="99"/>
    </location>
</feature>